<protein>
    <submittedName>
        <fullName evidence="1">Uncharacterized protein</fullName>
    </submittedName>
</protein>
<proteinExistence type="predicted"/>
<accession>A0A1X2IAZ2</accession>
<dbReference type="EMBL" id="MCGE01000017">
    <property type="protein sequence ID" value="ORZ13103.1"/>
    <property type="molecule type" value="Genomic_DNA"/>
</dbReference>
<gene>
    <name evidence="1" type="ORF">BCR42DRAFT_467591</name>
</gene>
<reference evidence="1 2" key="1">
    <citation type="submission" date="2016-07" db="EMBL/GenBank/DDBJ databases">
        <title>Pervasive Adenine N6-methylation of Active Genes in Fungi.</title>
        <authorList>
            <consortium name="DOE Joint Genome Institute"/>
            <person name="Mondo S.J."/>
            <person name="Dannebaum R.O."/>
            <person name="Kuo R.C."/>
            <person name="Labutti K."/>
            <person name="Haridas S."/>
            <person name="Kuo A."/>
            <person name="Salamov A."/>
            <person name="Ahrendt S.R."/>
            <person name="Lipzen A."/>
            <person name="Sullivan W."/>
            <person name="Andreopoulos W.B."/>
            <person name="Clum A."/>
            <person name="Lindquist E."/>
            <person name="Daum C."/>
            <person name="Ramamoorthy G.K."/>
            <person name="Gryganskyi A."/>
            <person name="Culley D."/>
            <person name="Magnuson J.K."/>
            <person name="James T.Y."/>
            <person name="O'Malley M.A."/>
            <person name="Stajich J.E."/>
            <person name="Spatafora J.W."/>
            <person name="Visel A."/>
            <person name="Grigoriev I.V."/>
        </authorList>
    </citation>
    <scope>NUCLEOTIDE SEQUENCE [LARGE SCALE GENOMIC DNA]</scope>
    <source>
        <strain evidence="1 2">NRRL 1336</strain>
    </source>
</reference>
<dbReference type="Proteomes" id="UP000193560">
    <property type="component" value="Unassembled WGS sequence"/>
</dbReference>
<keyword evidence="2" id="KW-1185">Reference proteome</keyword>
<comment type="caution">
    <text evidence="1">The sequence shown here is derived from an EMBL/GenBank/DDBJ whole genome shotgun (WGS) entry which is preliminary data.</text>
</comment>
<evidence type="ECO:0000313" key="1">
    <source>
        <dbReference type="EMBL" id="ORZ13103.1"/>
    </source>
</evidence>
<name>A0A1X2IAZ2_9FUNG</name>
<evidence type="ECO:0000313" key="2">
    <source>
        <dbReference type="Proteomes" id="UP000193560"/>
    </source>
</evidence>
<sequence length="179" mass="21059">MAQIFITDPHLLPFLVSVNHKPIMLDRYYSNTVLIYENWMNAPRLDNGYGIELVPSHWTMLGYDGKAKEYDKNACGRIIKCFLFCRNKDFCRWPYCGRCDRHDGLLEPPMKIDGKKQQQGSTVPRSLHQDEENLQWHTIIKNGRWYTKDNDNVESAYGRIKDMFVWVDVGDHFGLAWLI</sequence>
<dbReference type="AlphaFoldDB" id="A0A1X2IAZ2"/>
<organism evidence="1 2">
    <name type="scientific">Absidia repens</name>
    <dbReference type="NCBI Taxonomy" id="90262"/>
    <lineage>
        <taxon>Eukaryota</taxon>
        <taxon>Fungi</taxon>
        <taxon>Fungi incertae sedis</taxon>
        <taxon>Mucoromycota</taxon>
        <taxon>Mucoromycotina</taxon>
        <taxon>Mucoromycetes</taxon>
        <taxon>Mucorales</taxon>
        <taxon>Cunninghamellaceae</taxon>
        <taxon>Absidia</taxon>
    </lineage>
</organism>